<dbReference type="Pfam" id="PF00293">
    <property type="entry name" value="NUDIX"/>
    <property type="match status" value="1"/>
</dbReference>
<dbReference type="InterPro" id="IPR015797">
    <property type="entry name" value="NUDIX_hydrolase-like_dom_sf"/>
</dbReference>
<protein>
    <recommendedName>
        <fullName evidence="3">Nudix hydrolase domain-containing protein</fullName>
    </recommendedName>
</protein>
<organism evidence="4 5">
    <name type="scientific">Candidatus Beckwithbacteria bacterium GW2011_GWB1_47_15</name>
    <dbReference type="NCBI Taxonomy" id="1618371"/>
    <lineage>
        <taxon>Bacteria</taxon>
        <taxon>Candidatus Beckwithiibacteriota</taxon>
    </lineage>
</organism>
<comment type="similarity">
    <text evidence="2">Belongs to the Nudix hydrolase family.</text>
</comment>
<dbReference type="PROSITE" id="PS51462">
    <property type="entry name" value="NUDIX"/>
    <property type="match status" value="1"/>
</dbReference>
<evidence type="ECO:0000313" key="5">
    <source>
        <dbReference type="Proteomes" id="UP000033860"/>
    </source>
</evidence>
<dbReference type="SUPFAM" id="SSF55811">
    <property type="entry name" value="Nudix"/>
    <property type="match status" value="1"/>
</dbReference>
<dbReference type="PRINTS" id="PR00502">
    <property type="entry name" value="NUDIXFAMILY"/>
</dbReference>
<evidence type="ECO:0000256" key="2">
    <source>
        <dbReference type="RuleBase" id="RU003476"/>
    </source>
</evidence>
<dbReference type="EMBL" id="LCNT01000001">
    <property type="protein sequence ID" value="KKU62033.1"/>
    <property type="molecule type" value="Genomic_DNA"/>
</dbReference>
<sequence>MITCYFEDSDQPTKLRHVVVDTLVVKADKILLVKRGDDTLLEAGKWALPGGYLERDETAAEAATRETLEETGYQVKVEELFRLIDNPKRRGEDRQNVALVYLATPIKKVGQQDGEISRVEWFKLDALPPAEKIAFDHAETLNLYRRHLIKPLKLPLIGWPKIVK</sequence>
<dbReference type="PANTHER" id="PTHR43736">
    <property type="entry name" value="ADP-RIBOSE PYROPHOSPHATASE"/>
    <property type="match status" value="1"/>
</dbReference>
<dbReference type="AlphaFoldDB" id="A0A0G1U755"/>
<dbReference type="InterPro" id="IPR000086">
    <property type="entry name" value="NUDIX_hydrolase_dom"/>
</dbReference>
<dbReference type="CDD" id="cd18873">
    <property type="entry name" value="NUDIX_NadM_like"/>
    <property type="match status" value="1"/>
</dbReference>
<dbReference type="GO" id="GO:0016787">
    <property type="term" value="F:hydrolase activity"/>
    <property type="evidence" value="ECO:0007669"/>
    <property type="project" value="UniProtKB-KW"/>
</dbReference>
<reference evidence="4 5" key="1">
    <citation type="journal article" date="2015" name="Nature">
        <title>rRNA introns, odd ribosomes, and small enigmatic genomes across a large radiation of phyla.</title>
        <authorList>
            <person name="Brown C.T."/>
            <person name="Hug L.A."/>
            <person name="Thomas B.C."/>
            <person name="Sharon I."/>
            <person name="Castelle C.J."/>
            <person name="Singh A."/>
            <person name="Wilkins M.J."/>
            <person name="Williams K.H."/>
            <person name="Banfield J.F."/>
        </authorList>
    </citation>
    <scope>NUCLEOTIDE SEQUENCE [LARGE SCALE GENOMIC DNA]</scope>
</reference>
<evidence type="ECO:0000259" key="3">
    <source>
        <dbReference type="PROSITE" id="PS51462"/>
    </source>
</evidence>
<evidence type="ECO:0000313" key="4">
    <source>
        <dbReference type="EMBL" id="KKU62033.1"/>
    </source>
</evidence>
<comment type="caution">
    <text evidence="4">The sequence shown here is derived from an EMBL/GenBank/DDBJ whole genome shotgun (WGS) entry which is preliminary data.</text>
</comment>
<dbReference type="PROSITE" id="PS00893">
    <property type="entry name" value="NUDIX_BOX"/>
    <property type="match status" value="1"/>
</dbReference>
<accession>A0A0G1U755</accession>
<name>A0A0G1U755_9BACT</name>
<dbReference type="Gene3D" id="3.90.79.10">
    <property type="entry name" value="Nucleoside Triphosphate Pyrophosphohydrolase"/>
    <property type="match status" value="1"/>
</dbReference>
<evidence type="ECO:0000256" key="1">
    <source>
        <dbReference type="ARBA" id="ARBA00022801"/>
    </source>
</evidence>
<keyword evidence="1 2" id="KW-0378">Hydrolase</keyword>
<dbReference type="InterPro" id="IPR020476">
    <property type="entry name" value="Nudix_hydrolase"/>
</dbReference>
<dbReference type="InterPro" id="IPR020084">
    <property type="entry name" value="NUDIX_hydrolase_CS"/>
</dbReference>
<dbReference type="Proteomes" id="UP000033860">
    <property type="component" value="Unassembled WGS sequence"/>
</dbReference>
<dbReference type="PANTHER" id="PTHR43736:SF1">
    <property type="entry name" value="DIHYDRONEOPTERIN TRIPHOSPHATE DIPHOSPHATASE"/>
    <property type="match status" value="1"/>
</dbReference>
<gene>
    <name evidence="4" type="ORF">UX85_C0001G0247</name>
</gene>
<feature type="domain" description="Nudix hydrolase" evidence="3">
    <location>
        <begin position="15"/>
        <end position="145"/>
    </location>
</feature>
<proteinExistence type="inferred from homology"/>